<reference evidence="2" key="1">
    <citation type="submission" date="2014-09" db="EMBL/GenBank/DDBJ databases">
        <authorList>
            <person name="Magalhaes I.L.F."/>
            <person name="Oliveira U."/>
            <person name="Santos F.R."/>
            <person name="Vidigal T.H.D.A."/>
            <person name="Brescovit A.D."/>
            <person name="Santos A.J."/>
        </authorList>
    </citation>
    <scope>NUCLEOTIDE SEQUENCE</scope>
    <source>
        <tissue evidence="2">Shoot tissue taken approximately 20 cm above the soil surface</tissue>
    </source>
</reference>
<dbReference type="EMBL" id="GBRH01209092">
    <property type="protein sequence ID" value="JAD88803.1"/>
    <property type="molecule type" value="Transcribed_RNA"/>
</dbReference>
<sequence>MREACNPVIASQISGFVGHNLHPHMTKPLGTKRGGNLPRKNIDEIQVTWSGDRVVLGGRANGSDLYGDHNLDEQPRSELFLPALSASSMSDAQRHPRASCSDYGLGAPTNDPAA</sequence>
<accession>A0A0A9DQ38</accession>
<dbReference type="AlphaFoldDB" id="A0A0A9DQ38"/>
<protein>
    <submittedName>
        <fullName evidence="2">Uncharacterized protein</fullName>
    </submittedName>
</protein>
<organism evidence="2">
    <name type="scientific">Arundo donax</name>
    <name type="common">Giant reed</name>
    <name type="synonym">Donax arundinaceus</name>
    <dbReference type="NCBI Taxonomy" id="35708"/>
    <lineage>
        <taxon>Eukaryota</taxon>
        <taxon>Viridiplantae</taxon>
        <taxon>Streptophyta</taxon>
        <taxon>Embryophyta</taxon>
        <taxon>Tracheophyta</taxon>
        <taxon>Spermatophyta</taxon>
        <taxon>Magnoliopsida</taxon>
        <taxon>Liliopsida</taxon>
        <taxon>Poales</taxon>
        <taxon>Poaceae</taxon>
        <taxon>PACMAD clade</taxon>
        <taxon>Arundinoideae</taxon>
        <taxon>Arundineae</taxon>
        <taxon>Arundo</taxon>
    </lineage>
</organism>
<feature type="region of interest" description="Disordered" evidence="1">
    <location>
        <begin position="82"/>
        <end position="114"/>
    </location>
</feature>
<evidence type="ECO:0000313" key="2">
    <source>
        <dbReference type="EMBL" id="JAD88803.1"/>
    </source>
</evidence>
<name>A0A0A9DQ38_ARUDO</name>
<reference evidence="2" key="2">
    <citation type="journal article" date="2015" name="Data Brief">
        <title>Shoot transcriptome of the giant reed, Arundo donax.</title>
        <authorList>
            <person name="Barrero R.A."/>
            <person name="Guerrero F.D."/>
            <person name="Moolhuijzen P."/>
            <person name="Goolsby J.A."/>
            <person name="Tidwell J."/>
            <person name="Bellgard S.E."/>
            <person name="Bellgard M.I."/>
        </authorList>
    </citation>
    <scope>NUCLEOTIDE SEQUENCE</scope>
    <source>
        <tissue evidence="2">Shoot tissue taken approximately 20 cm above the soil surface</tissue>
    </source>
</reference>
<evidence type="ECO:0000256" key="1">
    <source>
        <dbReference type="SAM" id="MobiDB-lite"/>
    </source>
</evidence>
<proteinExistence type="predicted"/>